<comment type="caution">
    <text evidence="2">The sequence shown here is derived from an EMBL/GenBank/DDBJ whole genome shotgun (WGS) entry which is preliminary data.</text>
</comment>
<evidence type="ECO:0000313" key="2">
    <source>
        <dbReference type="EMBL" id="OEU97729.1"/>
    </source>
</evidence>
<dbReference type="AlphaFoldDB" id="A0A1E7K1D9"/>
<evidence type="ECO:0000256" key="1">
    <source>
        <dbReference type="SAM" id="MobiDB-lite"/>
    </source>
</evidence>
<dbReference type="PATRIC" id="fig|943816.4.peg.874"/>
<sequence>MRTDPCPEPDRRTPQFPGASGNRPRPSASPADARRCGAARRRAGHVPALHPPGDAPDAFATEAGRSTHAGPAEPRRAAADTLRAQRSGRPPDFPGTWPATTRGVQAAPAADAPGLRRLAPAEAVHSTTGDEAGRTRISYRVH</sequence>
<name>A0A1E7K1D9_9ACTN</name>
<accession>A0A1E7K1D9</accession>
<protein>
    <submittedName>
        <fullName evidence="2">Uncharacterized protein</fullName>
    </submittedName>
</protein>
<feature type="compositionally biased region" description="Basic and acidic residues" evidence="1">
    <location>
        <begin position="1"/>
        <end position="13"/>
    </location>
</feature>
<dbReference type="EMBL" id="LJGV01000022">
    <property type="protein sequence ID" value="OEU97729.1"/>
    <property type="molecule type" value="Genomic_DNA"/>
</dbReference>
<feature type="region of interest" description="Disordered" evidence="1">
    <location>
        <begin position="1"/>
        <end position="142"/>
    </location>
</feature>
<reference evidence="2 3" key="1">
    <citation type="journal article" date="2016" name="Front. Microbiol.">
        <title>Comparative Genomics Analysis of Streptomyces Species Reveals Their Adaptation to the Marine Environment and Their Diversity at the Genomic Level.</title>
        <authorList>
            <person name="Tian X."/>
            <person name="Zhang Z."/>
            <person name="Yang T."/>
            <person name="Chen M."/>
            <person name="Li J."/>
            <person name="Chen F."/>
            <person name="Yang J."/>
            <person name="Li W."/>
            <person name="Zhang B."/>
            <person name="Zhang Z."/>
            <person name="Wu J."/>
            <person name="Zhang C."/>
            <person name="Long L."/>
            <person name="Xiao J."/>
        </authorList>
    </citation>
    <scope>NUCLEOTIDE SEQUENCE [LARGE SCALE GENOMIC DNA]</scope>
    <source>
        <strain evidence="2 3">SCSIO M10379</strain>
    </source>
</reference>
<dbReference type="Proteomes" id="UP000175829">
    <property type="component" value="Unassembled WGS sequence"/>
</dbReference>
<evidence type="ECO:0000313" key="3">
    <source>
        <dbReference type="Proteomes" id="UP000175829"/>
    </source>
</evidence>
<gene>
    <name evidence="2" type="ORF">AN217_07490</name>
</gene>
<proteinExistence type="predicted"/>
<organism evidence="2 3">
    <name type="scientific">Streptomyces qinglanensis</name>
    <dbReference type="NCBI Taxonomy" id="943816"/>
    <lineage>
        <taxon>Bacteria</taxon>
        <taxon>Bacillati</taxon>
        <taxon>Actinomycetota</taxon>
        <taxon>Actinomycetes</taxon>
        <taxon>Kitasatosporales</taxon>
        <taxon>Streptomycetaceae</taxon>
        <taxon>Streptomyces</taxon>
    </lineage>
</organism>